<dbReference type="EMBL" id="PGOL01006541">
    <property type="protein sequence ID" value="PKI33598.1"/>
    <property type="molecule type" value="Genomic_DNA"/>
</dbReference>
<dbReference type="AlphaFoldDB" id="A0A2I0HPG6"/>
<accession>A0A2I0HPG6</accession>
<dbReference type="InterPro" id="IPR014729">
    <property type="entry name" value="Rossmann-like_a/b/a_fold"/>
</dbReference>
<organism evidence="2 3">
    <name type="scientific">Punica granatum</name>
    <name type="common">Pomegranate</name>
    <dbReference type="NCBI Taxonomy" id="22663"/>
    <lineage>
        <taxon>Eukaryota</taxon>
        <taxon>Viridiplantae</taxon>
        <taxon>Streptophyta</taxon>
        <taxon>Embryophyta</taxon>
        <taxon>Tracheophyta</taxon>
        <taxon>Spermatophyta</taxon>
        <taxon>Magnoliopsida</taxon>
        <taxon>eudicotyledons</taxon>
        <taxon>Gunneridae</taxon>
        <taxon>Pentapetalae</taxon>
        <taxon>rosids</taxon>
        <taxon>malvids</taxon>
        <taxon>Myrtales</taxon>
        <taxon>Lythraceae</taxon>
        <taxon>Punica</taxon>
    </lineage>
</organism>
<dbReference type="SUPFAM" id="SSF52402">
    <property type="entry name" value="Adenine nucleotide alpha hydrolases-like"/>
    <property type="match status" value="1"/>
</dbReference>
<protein>
    <recommendedName>
        <fullName evidence="1">UspA domain-containing protein</fullName>
    </recommendedName>
</protein>
<dbReference type="Pfam" id="PF00582">
    <property type="entry name" value="Usp"/>
    <property type="match status" value="1"/>
</dbReference>
<sequence>MKVMVAIDNSECSRYALSWALRNLLSSDSHLIIFSAQPVLEFSYFFITSTYADLVSDLQENLKSATLALLKEAKDVCSQHGIVSETATEVGQPKEVICEAVKKHDIQLLVMGSHGRGAIQRAFLGSVSDYCIHNAKCPVLVIRKPT</sequence>
<dbReference type="Proteomes" id="UP000233551">
    <property type="component" value="Unassembled WGS sequence"/>
</dbReference>
<feature type="domain" description="UspA" evidence="1">
    <location>
        <begin position="2"/>
        <end position="143"/>
    </location>
</feature>
<keyword evidence="3" id="KW-1185">Reference proteome</keyword>
<reference evidence="2 3" key="1">
    <citation type="submission" date="2017-11" db="EMBL/GenBank/DDBJ databases">
        <title>De-novo sequencing of pomegranate (Punica granatum L.) genome.</title>
        <authorList>
            <person name="Akparov Z."/>
            <person name="Amiraslanov A."/>
            <person name="Hajiyeva S."/>
            <person name="Abbasov M."/>
            <person name="Kaur K."/>
            <person name="Hamwieh A."/>
            <person name="Solovyev V."/>
            <person name="Salamov A."/>
            <person name="Braich B."/>
            <person name="Kosarev P."/>
            <person name="Mahmoud A."/>
            <person name="Hajiyev E."/>
            <person name="Babayeva S."/>
            <person name="Izzatullayeva V."/>
            <person name="Mammadov A."/>
            <person name="Mammadov A."/>
            <person name="Sharifova S."/>
            <person name="Ojaghi J."/>
            <person name="Eynullazada K."/>
            <person name="Bayramov B."/>
            <person name="Abdulazimova A."/>
            <person name="Shahmuradov I."/>
        </authorList>
    </citation>
    <scope>NUCLEOTIDE SEQUENCE [LARGE SCALE GENOMIC DNA]</scope>
    <source>
        <strain evidence="3">cv. AG2017</strain>
        <tissue evidence="2">Leaf</tissue>
    </source>
</reference>
<comment type="caution">
    <text evidence="2">The sequence shown here is derived from an EMBL/GenBank/DDBJ whole genome shotgun (WGS) entry which is preliminary data.</text>
</comment>
<evidence type="ECO:0000259" key="1">
    <source>
        <dbReference type="Pfam" id="PF00582"/>
    </source>
</evidence>
<dbReference type="InterPro" id="IPR006016">
    <property type="entry name" value="UspA"/>
</dbReference>
<dbReference type="PANTHER" id="PTHR31964">
    <property type="entry name" value="ADENINE NUCLEOTIDE ALPHA HYDROLASES-LIKE SUPERFAMILY PROTEIN"/>
    <property type="match status" value="1"/>
</dbReference>
<dbReference type="CDD" id="cd23659">
    <property type="entry name" value="USP_At3g01520-like"/>
    <property type="match status" value="1"/>
</dbReference>
<evidence type="ECO:0000313" key="3">
    <source>
        <dbReference type="Proteomes" id="UP000233551"/>
    </source>
</evidence>
<dbReference type="PANTHER" id="PTHR31964:SF113">
    <property type="entry name" value="USPA DOMAIN-CONTAINING PROTEIN"/>
    <property type="match status" value="1"/>
</dbReference>
<dbReference type="STRING" id="22663.A0A2I0HPG6"/>
<dbReference type="Gene3D" id="3.40.50.620">
    <property type="entry name" value="HUPs"/>
    <property type="match status" value="1"/>
</dbReference>
<name>A0A2I0HPG6_PUNGR</name>
<evidence type="ECO:0000313" key="2">
    <source>
        <dbReference type="EMBL" id="PKI33598.1"/>
    </source>
</evidence>
<dbReference type="PRINTS" id="PR01438">
    <property type="entry name" value="UNVRSLSTRESS"/>
</dbReference>
<dbReference type="InterPro" id="IPR006015">
    <property type="entry name" value="Universal_stress_UspA"/>
</dbReference>
<proteinExistence type="predicted"/>
<gene>
    <name evidence="2" type="ORF">CRG98_046009</name>
</gene>